<feature type="compositionally biased region" description="Basic and acidic residues" evidence="1">
    <location>
        <begin position="69"/>
        <end position="119"/>
    </location>
</feature>
<organism evidence="2 3">
    <name type="scientific">Anthostomella pinea</name>
    <dbReference type="NCBI Taxonomy" id="933095"/>
    <lineage>
        <taxon>Eukaryota</taxon>
        <taxon>Fungi</taxon>
        <taxon>Dikarya</taxon>
        <taxon>Ascomycota</taxon>
        <taxon>Pezizomycotina</taxon>
        <taxon>Sordariomycetes</taxon>
        <taxon>Xylariomycetidae</taxon>
        <taxon>Xylariales</taxon>
        <taxon>Xylariaceae</taxon>
        <taxon>Anthostomella</taxon>
    </lineage>
</organism>
<gene>
    <name evidence="2" type="ORF">KHLLAP_LOCUS5606</name>
</gene>
<name>A0AAI8VHN5_9PEZI</name>
<feature type="compositionally biased region" description="Basic and acidic residues" evidence="1">
    <location>
        <begin position="342"/>
        <end position="407"/>
    </location>
</feature>
<feature type="region of interest" description="Disordered" evidence="1">
    <location>
        <begin position="1"/>
        <end position="171"/>
    </location>
</feature>
<feature type="region of interest" description="Disordered" evidence="1">
    <location>
        <begin position="249"/>
        <end position="429"/>
    </location>
</feature>
<dbReference type="InterPro" id="IPR044688">
    <property type="entry name" value="SCI-1-like"/>
</dbReference>
<feature type="compositionally biased region" description="Gly residues" evidence="1">
    <location>
        <begin position="417"/>
        <end position="426"/>
    </location>
</feature>
<feature type="compositionally biased region" description="Polar residues" evidence="1">
    <location>
        <begin position="155"/>
        <end position="164"/>
    </location>
</feature>
<dbReference type="PANTHER" id="PTHR34117:SF1">
    <property type="entry name" value="STYLE CELL-CYCLE INHIBITOR 1"/>
    <property type="match status" value="1"/>
</dbReference>
<evidence type="ECO:0000313" key="2">
    <source>
        <dbReference type="EMBL" id="CAJ2505138.1"/>
    </source>
</evidence>
<protein>
    <submittedName>
        <fullName evidence="2">Uu.00g125320.m01.CDS01</fullName>
    </submittedName>
</protein>
<keyword evidence="3" id="KW-1185">Reference proteome</keyword>
<dbReference type="PANTHER" id="PTHR34117">
    <property type="entry name" value="STYLE CELL-CYCLE INHIBITOR 1"/>
    <property type="match status" value="1"/>
</dbReference>
<feature type="compositionally biased region" description="Polar residues" evidence="1">
    <location>
        <begin position="315"/>
        <end position="326"/>
    </location>
</feature>
<dbReference type="EMBL" id="CAUWAG010000007">
    <property type="protein sequence ID" value="CAJ2505138.1"/>
    <property type="molecule type" value="Genomic_DNA"/>
</dbReference>
<comment type="caution">
    <text evidence="2">The sequence shown here is derived from an EMBL/GenBank/DDBJ whole genome shotgun (WGS) entry which is preliminary data.</text>
</comment>
<feature type="compositionally biased region" description="Basic and acidic residues" evidence="1">
    <location>
        <begin position="1"/>
        <end position="41"/>
    </location>
</feature>
<accession>A0AAI8VHN5</accession>
<reference evidence="2" key="1">
    <citation type="submission" date="2023-10" db="EMBL/GenBank/DDBJ databases">
        <authorList>
            <person name="Hackl T."/>
        </authorList>
    </citation>
    <scope>NUCLEOTIDE SEQUENCE</scope>
</reference>
<sequence>MAEPGYRHRDRGLERNDERGERSDDSFPGRASKTNDKRSRDDDPDTDERRARRRYAYGDGDGRRKRRRSESPRRREERERYDGHRRRDDGNTTERRRDREEGRDDSKILDDRDARDHASRSTRRTHHRDDNDNHDRNHKHKHHHHRHHAHHRSPTRVQKPTPTTLPCDARPLSRTADYGTFRPLLARYLDVQKQKDITALDEREVRGRWKSFVGKWNAGELAEGWYHAELFQEAVLEWKELGLDRAMEEAEAERGRGHGRLGSGDGEKRGVDEVLGGEVLGGGIVAGEDVDGAGEGHGGDDEDDDDDYGPILPDQATTSSSGTQHPQTRHGPGIPNLQDLSLQREAHTESTLEARDRLRLDRKADRATQKERLEDLAPRAEPGTRERQLEKKREVNEKMKGFREKSPGGEINDAELLGGGGGGGGDSLEEYKRMKEADQRKKTEREVRREEVQRARAAEREERVREYREKEEGTLAVLKEIARHRFG</sequence>
<dbReference type="Proteomes" id="UP001295740">
    <property type="component" value="Unassembled WGS sequence"/>
</dbReference>
<feature type="compositionally biased region" description="Basic residues" evidence="1">
    <location>
        <begin position="136"/>
        <end position="154"/>
    </location>
</feature>
<evidence type="ECO:0000256" key="1">
    <source>
        <dbReference type="SAM" id="MobiDB-lite"/>
    </source>
</evidence>
<evidence type="ECO:0000313" key="3">
    <source>
        <dbReference type="Proteomes" id="UP001295740"/>
    </source>
</evidence>
<proteinExistence type="predicted"/>
<dbReference type="AlphaFoldDB" id="A0AAI8VHN5"/>